<dbReference type="STRING" id="349521.HCH_04236"/>
<feature type="modified residue" description="4-aspartylphosphate" evidence="1">
    <location>
        <position position="68"/>
    </location>
</feature>
<dbReference type="PROSITE" id="PS50110">
    <property type="entry name" value="RESPONSE_REGULATORY"/>
    <property type="match status" value="1"/>
</dbReference>
<name>Q2SEI1_HAHCH</name>
<proteinExistence type="predicted"/>
<dbReference type="Proteomes" id="UP000000238">
    <property type="component" value="Chromosome"/>
</dbReference>
<dbReference type="InterPro" id="IPR052893">
    <property type="entry name" value="TCS_response_regulator"/>
</dbReference>
<protein>
    <submittedName>
        <fullName evidence="3">FOG: CheY-like receiver</fullName>
    </submittedName>
</protein>
<accession>Q2SEI1</accession>
<dbReference type="SMART" id="SM00448">
    <property type="entry name" value="REC"/>
    <property type="match status" value="1"/>
</dbReference>
<dbReference type="CDD" id="cd17557">
    <property type="entry name" value="REC_Rcp-like"/>
    <property type="match status" value="1"/>
</dbReference>
<dbReference type="KEGG" id="hch:HCH_04236"/>
<dbReference type="OrthoDB" id="9793549at2"/>
<organism evidence="3 4">
    <name type="scientific">Hahella chejuensis (strain KCTC 2396)</name>
    <dbReference type="NCBI Taxonomy" id="349521"/>
    <lineage>
        <taxon>Bacteria</taxon>
        <taxon>Pseudomonadati</taxon>
        <taxon>Pseudomonadota</taxon>
        <taxon>Gammaproteobacteria</taxon>
        <taxon>Oceanospirillales</taxon>
        <taxon>Hahellaceae</taxon>
        <taxon>Hahella</taxon>
    </lineage>
</organism>
<keyword evidence="4" id="KW-1185">Reference proteome</keyword>
<evidence type="ECO:0000256" key="1">
    <source>
        <dbReference type="PROSITE-ProRule" id="PRU00169"/>
    </source>
</evidence>
<dbReference type="EMBL" id="CP000155">
    <property type="protein sequence ID" value="ABC30943.1"/>
    <property type="molecule type" value="Genomic_DNA"/>
</dbReference>
<sequence length="150" mass="16932">MTGNQSTRLILVVEDSMDDYAAMQRAFAKAGLINPIVHCQLGEEALDYLFARNRFKDRAELPALILLDLNLPGIDGFEVLKQVKSDPKLRRIPVIVLTTSSDERDIARCYLFGANTYVCKPVDLSGLIRAVSELKQYWFEIAVLPRSNEE</sequence>
<dbReference type="PANTHER" id="PTHR44520:SF1">
    <property type="entry name" value="TWO-COMPONENT SYSTEM REGULATORY PROTEIN"/>
    <property type="match status" value="1"/>
</dbReference>
<dbReference type="Gene3D" id="3.40.50.2300">
    <property type="match status" value="1"/>
</dbReference>
<dbReference type="GO" id="GO:0000160">
    <property type="term" value="P:phosphorelay signal transduction system"/>
    <property type="evidence" value="ECO:0007669"/>
    <property type="project" value="InterPro"/>
</dbReference>
<feature type="domain" description="Response regulatory" evidence="2">
    <location>
        <begin position="9"/>
        <end position="135"/>
    </location>
</feature>
<gene>
    <name evidence="3" type="ordered locus">HCH_04236</name>
</gene>
<evidence type="ECO:0000259" key="2">
    <source>
        <dbReference type="PROSITE" id="PS50110"/>
    </source>
</evidence>
<evidence type="ECO:0000313" key="4">
    <source>
        <dbReference type="Proteomes" id="UP000000238"/>
    </source>
</evidence>
<dbReference type="InterPro" id="IPR011006">
    <property type="entry name" value="CheY-like_superfamily"/>
</dbReference>
<dbReference type="HOGENOM" id="CLU_000445_69_17_6"/>
<dbReference type="RefSeq" id="WP_011398010.1">
    <property type="nucleotide sequence ID" value="NC_007645.1"/>
</dbReference>
<dbReference type="Pfam" id="PF00072">
    <property type="entry name" value="Response_reg"/>
    <property type="match status" value="1"/>
</dbReference>
<dbReference type="PANTHER" id="PTHR44520">
    <property type="entry name" value="RESPONSE REGULATOR RCP1-RELATED"/>
    <property type="match status" value="1"/>
</dbReference>
<evidence type="ECO:0000313" key="3">
    <source>
        <dbReference type="EMBL" id="ABC30943.1"/>
    </source>
</evidence>
<dbReference type="AlphaFoldDB" id="Q2SEI1"/>
<dbReference type="SUPFAM" id="SSF52172">
    <property type="entry name" value="CheY-like"/>
    <property type="match status" value="1"/>
</dbReference>
<dbReference type="InterPro" id="IPR001789">
    <property type="entry name" value="Sig_transdc_resp-reg_receiver"/>
</dbReference>
<keyword evidence="1" id="KW-0597">Phosphoprotein</keyword>
<dbReference type="eggNOG" id="COG3437">
    <property type="taxonomic scope" value="Bacteria"/>
</dbReference>
<reference evidence="3 4" key="1">
    <citation type="journal article" date="2005" name="Nucleic Acids Res.">
        <title>Genomic blueprint of Hahella chejuensis, a marine microbe producing an algicidal agent.</title>
        <authorList>
            <person name="Jeong H."/>
            <person name="Yim J.H."/>
            <person name="Lee C."/>
            <person name="Choi S.-H."/>
            <person name="Park Y.K."/>
            <person name="Yoon S.H."/>
            <person name="Hur C.-G."/>
            <person name="Kang H.-Y."/>
            <person name="Kim D."/>
            <person name="Lee H.H."/>
            <person name="Park K.H."/>
            <person name="Park S.-H."/>
            <person name="Park H.-S."/>
            <person name="Lee H.K."/>
            <person name="Oh T.K."/>
            <person name="Kim J.F."/>
        </authorList>
    </citation>
    <scope>NUCLEOTIDE SEQUENCE [LARGE SCALE GENOMIC DNA]</scope>
    <source>
        <strain evidence="3 4">KCTC 2396</strain>
    </source>
</reference>